<reference evidence="2 3" key="1">
    <citation type="submission" date="2008-10" db="EMBL/GenBank/DDBJ databases">
        <title>Draft genome sequence of Desulvovibrio piger (ATCC 29098).</title>
        <authorList>
            <person name="Sudarsanam P."/>
            <person name="Ley R."/>
            <person name="Guruge J."/>
            <person name="Turnbaugh P.J."/>
            <person name="Mahowald M."/>
            <person name="Liep D."/>
            <person name="Gordon J."/>
        </authorList>
    </citation>
    <scope>NUCLEOTIDE SEQUENCE [LARGE SCALE GENOMIC DNA]</scope>
    <source>
        <strain evidence="2 3">ATCC 29098</strain>
    </source>
</reference>
<organism evidence="2 3">
    <name type="scientific">Desulfovibrio piger ATCC 29098</name>
    <dbReference type="NCBI Taxonomy" id="411464"/>
    <lineage>
        <taxon>Bacteria</taxon>
        <taxon>Pseudomonadati</taxon>
        <taxon>Thermodesulfobacteriota</taxon>
        <taxon>Desulfovibrionia</taxon>
        <taxon>Desulfovibrionales</taxon>
        <taxon>Desulfovibrionaceae</taxon>
        <taxon>Desulfovibrio</taxon>
    </lineage>
</organism>
<proteinExistence type="predicted"/>
<protein>
    <submittedName>
        <fullName evidence="2">Uncharacterized protein</fullName>
    </submittedName>
</protein>
<evidence type="ECO:0000313" key="2">
    <source>
        <dbReference type="EMBL" id="EEB34597.1"/>
    </source>
</evidence>
<evidence type="ECO:0000256" key="1">
    <source>
        <dbReference type="SAM" id="MobiDB-lite"/>
    </source>
</evidence>
<accession>B6WQZ0</accession>
<evidence type="ECO:0000313" key="3">
    <source>
        <dbReference type="Proteomes" id="UP000003676"/>
    </source>
</evidence>
<comment type="caution">
    <text evidence="2">The sequence shown here is derived from an EMBL/GenBank/DDBJ whole genome shotgun (WGS) entry which is preliminary data.</text>
</comment>
<dbReference type="HOGENOM" id="CLU_3215387_0_0_7"/>
<dbReference type="EMBL" id="ABXU01000021">
    <property type="protein sequence ID" value="EEB34597.1"/>
    <property type="molecule type" value="Genomic_DNA"/>
</dbReference>
<name>B6WQZ0_9BACT</name>
<dbReference type="AlphaFoldDB" id="B6WQZ0"/>
<gene>
    <name evidence="2" type="ORF">DESPIG_00470</name>
</gene>
<sequence length="44" mass="4721">MLYSEIIPPGQRSRWRACPADTNAPAVNKRGRALPTAGTLPLSS</sequence>
<reference evidence="2 3" key="2">
    <citation type="submission" date="2008-10" db="EMBL/GenBank/DDBJ databases">
        <authorList>
            <person name="Fulton L."/>
            <person name="Clifton S."/>
            <person name="Fulton B."/>
            <person name="Xu J."/>
            <person name="Minx P."/>
            <person name="Pepin K.H."/>
            <person name="Johnson M."/>
            <person name="Bhonagiri V."/>
            <person name="Nash W.E."/>
            <person name="Mardis E.R."/>
            <person name="Wilson R.K."/>
        </authorList>
    </citation>
    <scope>NUCLEOTIDE SEQUENCE [LARGE SCALE GENOMIC DNA]</scope>
    <source>
        <strain evidence="2 3">ATCC 29098</strain>
    </source>
</reference>
<dbReference type="Proteomes" id="UP000003676">
    <property type="component" value="Unassembled WGS sequence"/>
</dbReference>
<feature type="region of interest" description="Disordered" evidence="1">
    <location>
        <begin position="14"/>
        <end position="44"/>
    </location>
</feature>